<protein>
    <submittedName>
        <fullName evidence="2">Uncharacterized protein</fullName>
    </submittedName>
</protein>
<accession>A0ABQ4DRE6</accession>
<evidence type="ECO:0000256" key="1">
    <source>
        <dbReference type="SAM" id="MobiDB-lite"/>
    </source>
</evidence>
<dbReference type="RefSeq" id="WP_203676507.1">
    <property type="nucleotide sequence ID" value="NZ_BONP01000045.1"/>
</dbReference>
<name>A0ABQ4DRE6_9CELL</name>
<gene>
    <name evidence="2" type="ORF">Cph01nite_36750</name>
</gene>
<comment type="caution">
    <text evidence="2">The sequence shown here is derived from an EMBL/GenBank/DDBJ whole genome shotgun (WGS) entry which is preliminary data.</text>
</comment>
<proteinExistence type="predicted"/>
<keyword evidence="3" id="KW-1185">Reference proteome</keyword>
<feature type="region of interest" description="Disordered" evidence="1">
    <location>
        <begin position="229"/>
        <end position="303"/>
    </location>
</feature>
<dbReference type="Proteomes" id="UP000614741">
    <property type="component" value="Unassembled WGS sequence"/>
</dbReference>
<organism evidence="2 3">
    <name type="scientific">Cellulomonas phragmiteti</name>
    <dbReference type="NCBI Taxonomy" id="478780"/>
    <lineage>
        <taxon>Bacteria</taxon>
        <taxon>Bacillati</taxon>
        <taxon>Actinomycetota</taxon>
        <taxon>Actinomycetes</taxon>
        <taxon>Micrococcales</taxon>
        <taxon>Cellulomonadaceae</taxon>
        <taxon>Cellulomonas</taxon>
    </lineage>
</organism>
<evidence type="ECO:0000313" key="2">
    <source>
        <dbReference type="EMBL" id="GIG41913.1"/>
    </source>
</evidence>
<sequence length="401" mass="42919">MRTHRTRALAEAALARLVARLDGRTDGLVVIGGLNPELLAPVTEAPHQGTADIDLVVQLGFVYDRDELDLRWLESALDATGFAPVGESRAWQWVTTVDDTPVRIDLLTDVLDHRGQQLAVPGCTRMTVMNVAGPAPALQDPVIRRVAVTSGDDPPTWVDVPFANLGAYLLAKAAAVLGRQADRDPYDLAFVVRHNSAGGPRAAARAARAALPAGREKEFDGVLRAALRSSPIPTDAPPVSTPDNASPTVIPCPSTCSRPTRQQRHVSAWPSSTARPRRHPDPTTADRSPLRRPPGLTRHRNDSAEIHVRYGGLGGFLLAKAAGTAARRALPSDRALYLAASFRSCLTGMIDVESAPMRAYAEQPIRDGVANKPLTIRLDVPAAARACLTVFDATEDPPHPG</sequence>
<dbReference type="EMBL" id="BONP01000045">
    <property type="protein sequence ID" value="GIG41913.1"/>
    <property type="molecule type" value="Genomic_DNA"/>
</dbReference>
<evidence type="ECO:0000313" key="3">
    <source>
        <dbReference type="Proteomes" id="UP000614741"/>
    </source>
</evidence>
<reference evidence="2 3" key="1">
    <citation type="submission" date="2021-01" db="EMBL/GenBank/DDBJ databases">
        <title>Whole genome shotgun sequence of Cellulomonas phragmiteti NBRC 110785.</title>
        <authorList>
            <person name="Komaki H."/>
            <person name="Tamura T."/>
        </authorList>
    </citation>
    <scope>NUCLEOTIDE SEQUENCE [LARGE SCALE GENOMIC DNA]</scope>
    <source>
        <strain evidence="2 3">NBRC 110785</strain>
    </source>
</reference>